<dbReference type="Gene3D" id="2.60.120.790">
    <property type="match status" value="1"/>
</dbReference>
<evidence type="ECO:0000313" key="3">
    <source>
        <dbReference type="Proteomes" id="UP000013190"/>
    </source>
</evidence>
<dbReference type="InterPro" id="IPR041008">
    <property type="entry name" value="DUF5625"/>
</dbReference>
<dbReference type="RefSeq" id="WP_004663546.1">
    <property type="nucleotide sequence ID" value="NZ_BMDV01000006.1"/>
</dbReference>
<dbReference type="Proteomes" id="UP000013190">
    <property type="component" value="Unassembled WGS sequence"/>
</dbReference>
<name>A0ABN0JL99_9GAMM</name>
<dbReference type="Pfam" id="PF18539">
    <property type="entry name" value="DUF5625"/>
    <property type="match status" value="1"/>
</dbReference>
<evidence type="ECO:0000313" key="2">
    <source>
        <dbReference type="EMBL" id="ENU25939.1"/>
    </source>
</evidence>
<sequence length="206" mass="23539">MRLFFYFKIKDKIYKIEITKTFKKMNSFTYALCQKPVLSVAMWMTGLCAFPPLFSNLPIDLTHTGALATTEFKVNVPKSYHLSLTVEFESAQKRVDDLVVGNPFNQYCDGTIKYNNIPVEKRKELGQPITLQVLVRKSKNHEIVFNQQFQSLCSTGHDGKNKSYRSIGWIPLSQDLYVIEVINLQPHKQLKNVKTTLSLNASNGGK</sequence>
<dbReference type="GeneID" id="92836158"/>
<keyword evidence="3" id="KW-1185">Reference proteome</keyword>
<gene>
    <name evidence="2" type="ORF">F992_02808</name>
</gene>
<proteinExistence type="predicted"/>
<dbReference type="EMBL" id="APOJ01000029">
    <property type="protein sequence ID" value="ENU25939.1"/>
    <property type="molecule type" value="Genomic_DNA"/>
</dbReference>
<comment type="caution">
    <text evidence="2">The sequence shown here is derived from an EMBL/GenBank/DDBJ whole genome shotgun (WGS) entry which is preliminary data.</text>
</comment>
<reference evidence="3" key="1">
    <citation type="submission" date="2013-02" db="EMBL/GenBank/DDBJ databases">
        <title>The Genome Sequence of Acinetobacter sp. NIPH 236.</title>
        <authorList>
            <consortium name="The Broad Institute Genome Sequencing Platform"/>
            <consortium name="The Broad Institute Genome Sequencing Center for Infectious Disease"/>
            <person name="Cerqueira G."/>
            <person name="Feldgarden M."/>
            <person name="Courvalin P."/>
            <person name="Perichon B."/>
            <person name="Grillot-Courvalin C."/>
            <person name="Clermont D."/>
            <person name="Rocha E."/>
            <person name="Yoon E.-J."/>
            <person name="Nemec A."/>
            <person name="Walker B."/>
            <person name="Young S.K."/>
            <person name="Zeng Q."/>
            <person name="Gargeya S."/>
            <person name="Fitzgerald M."/>
            <person name="Haas B."/>
            <person name="Abouelleil A."/>
            <person name="Alvarado L."/>
            <person name="Arachchi H.M."/>
            <person name="Berlin A.M."/>
            <person name="Chapman S.B."/>
            <person name="Dewar J."/>
            <person name="Goldberg J."/>
            <person name="Griggs A."/>
            <person name="Gujja S."/>
            <person name="Hansen M."/>
            <person name="Howarth C."/>
            <person name="Imamovic A."/>
            <person name="Larimer J."/>
            <person name="McCowan C."/>
            <person name="Murphy C."/>
            <person name="Neiman D."/>
            <person name="Pearson M."/>
            <person name="Priest M."/>
            <person name="Roberts A."/>
            <person name="Saif S."/>
            <person name="Shea T."/>
            <person name="Sisk P."/>
            <person name="Sykes S."/>
            <person name="Wortman J."/>
            <person name="Nusbaum C."/>
            <person name="Birren B."/>
        </authorList>
    </citation>
    <scope>NUCLEOTIDE SEQUENCE [LARGE SCALE GENOMIC DNA]</scope>
    <source>
        <strain evidence="3">NIPH 236</strain>
    </source>
</reference>
<organism evidence="2 3">
    <name type="scientific">Acinetobacter modestus</name>
    <dbReference type="NCBI Taxonomy" id="1776740"/>
    <lineage>
        <taxon>Bacteria</taxon>
        <taxon>Pseudomonadati</taxon>
        <taxon>Pseudomonadota</taxon>
        <taxon>Gammaproteobacteria</taxon>
        <taxon>Moraxellales</taxon>
        <taxon>Moraxellaceae</taxon>
        <taxon>Acinetobacter</taxon>
    </lineage>
</organism>
<evidence type="ECO:0000259" key="1">
    <source>
        <dbReference type="Pfam" id="PF18539"/>
    </source>
</evidence>
<feature type="domain" description="DUF5625" evidence="1">
    <location>
        <begin position="57"/>
        <end position="199"/>
    </location>
</feature>
<reference evidence="2 3" key="2">
    <citation type="journal article" date="2016" name="Int. J. Syst. Evol. Microbiol.">
        <title>Taxonomy of haemolytic and/or proteolytic strains of the genus Acinetobacter with the proposal of Acinetobacter courvalinii sp. nov. (genomic species 14 sensu Bouvet &amp; Jeanjean), Acinetobacter dispersus sp. nov. (genomic species 17), Acinetobacter modestus sp. nov., Acinetobacter proteolyticus sp. nov. and Acinetobacter vivianii sp. nov.</title>
        <authorList>
            <person name="Nemec A."/>
            <person name="Radolfova-Krizova L."/>
            <person name="Maixnerova M."/>
            <person name="Vrestiakova E."/>
            <person name="Jezek P."/>
            <person name="Sedo O."/>
        </authorList>
    </citation>
    <scope>NUCLEOTIDE SEQUENCE [LARGE SCALE GENOMIC DNA]</scope>
    <source>
        <strain evidence="2 3">NIPH 236</strain>
    </source>
</reference>
<accession>A0ABN0JL99</accession>
<protein>
    <recommendedName>
        <fullName evidence="1">DUF5625 domain-containing protein</fullName>
    </recommendedName>
</protein>